<dbReference type="SUPFAM" id="SSF50249">
    <property type="entry name" value="Nucleic acid-binding proteins"/>
    <property type="match status" value="1"/>
</dbReference>
<dbReference type="AlphaFoldDB" id="A0A941EYG2"/>
<dbReference type="InterPro" id="IPR012340">
    <property type="entry name" value="NA-bd_OB-fold"/>
</dbReference>
<evidence type="ECO:0000313" key="2">
    <source>
        <dbReference type="Proteomes" id="UP000675781"/>
    </source>
</evidence>
<protein>
    <submittedName>
        <fullName evidence="1">OB-fold nucleic acid binding domain-containing protein</fullName>
    </submittedName>
</protein>
<dbReference type="EMBL" id="JAGSOG010000316">
    <property type="protein sequence ID" value="MBR7838687.1"/>
    <property type="molecule type" value="Genomic_DNA"/>
</dbReference>
<dbReference type="InterPro" id="IPR016499">
    <property type="entry name" value="NucleicA-bd_Rv2694c_prd"/>
</dbReference>
<organism evidence="1 2">
    <name type="scientific">Actinospica durhamensis</name>
    <dbReference type="NCBI Taxonomy" id="1508375"/>
    <lineage>
        <taxon>Bacteria</taxon>
        <taxon>Bacillati</taxon>
        <taxon>Actinomycetota</taxon>
        <taxon>Actinomycetes</taxon>
        <taxon>Catenulisporales</taxon>
        <taxon>Actinospicaceae</taxon>
        <taxon>Actinospica</taxon>
    </lineage>
</organism>
<name>A0A941EYG2_9ACTN</name>
<reference evidence="1" key="1">
    <citation type="submission" date="2021-04" db="EMBL/GenBank/DDBJ databases">
        <title>Genome based classification of Actinospica acidithermotolerans sp. nov., an actinobacterium isolated from an Indonesian hot spring.</title>
        <authorList>
            <person name="Kusuma A.B."/>
            <person name="Putra K.E."/>
            <person name="Nafisah S."/>
            <person name="Loh J."/>
            <person name="Nouioui I."/>
            <person name="Goodfellow M."/>
        </authorList>
    </citation>
    <scope>NUCLEOTIDE SEQUENCE</scope>
    <source>
        <strain evidence="1">CSCA 57</strain>
    </source>
</reference>
<accession>A0A941EYG2</accession>
<dbReference type="CDD" id="cd04488">
    <property type="entry name" value="RecG_wedge_OBF"/>
    <property type="match status" value="1"/>
</dbReference>
<gene>
    <name evidence="1" type="ORF">KDL01_35795</name>
</gene>
<sequence>MRESDTTTATSEARRAGLLKRVFSRLTADTEELDAADLKAAIPAQGATPIARCRDREPVCILGTLRTVTFRPRAGVPALQAELWDGTGTVSVVWLGRRSIPGISPGRVVKVRGRITTLRGQRVIYNPIYELRPGGSD</sequence>
<comment type="caution">
    <text evidence="1">The sequence shown here is derived from an EMBL/GenBank/DDBJ whole genome shotgun (WGS) entry which is preliminary data.</text>
</comment>
<proteinExistence type="predicted"/>
<keyword evidence="2" id="KW-1185">Reference proteome</keyword>
<evidence type="ECO:0000313" key="1">
    <source>
        <dbReference type="EMBL" id="MBR7838687.1"/>
    </source>
</evidence>
<dbReference type="Gene3D" id="2.40.50.140">
    <property type="entry name" value="Nucleic acid-binding proteins"/>
    <property type="match status" value="1"/>
</dbReference>
<dbReference type="Proteomes" id="UP000675781">
    <property type="component" value="Unassembled WGS sequence"/>
</dbReference>
<dbReference type="RefSeq" id="WP_246577467.1">
    <property type="nucleotide sequence ID" value="NZ_JAGSOG010000316.1"/>
</dbReference>
<dbReference type="PIRSF" id="PIRSF006910">
    <property type="entry name" value="NA_bind_Rv2694c_prd"/>
    <property type="match status" value="1"/>
</dbReference>